<dbReference type="InterPro" id="IPR015422">
    <property type="entry name" value="PyrdxlP-dep_Trfase_small"/>
</dbReference>
<dbReference type="Proteomes" id="UP000296201">
    <property type="component" value="Chromosome"/>
</dbReference>
<keyword evidence="7" id="KW-1185">Reference proteome</keyword>
<keyword evidence="6" id="KW-0808">Transferase</keyword>
<evidence type="ECO:0000256" key="4">
    <source>
        <dbReference type="PIRSR" id="PIRSR000390-2"/>
    </source>
</evidence>
<evidence type="ECO:0000313" key="6">
    <source>
        <dbReference type="EMBL" id="QBZ84209.1"/>
    </source>
</evidence>
<keyword evidence="6" id="KW-0032">Aminotransferase</keyword>
<dbReference type="InterPro" id="IPR015421">
    <property type="entry name" value="PyrdxlP-dep_Trfase_major"/>
</dbReference>
<feature type="active site" description="Proton acceptor" evidence="3">
    <location>
        <position position="186"/>
    </location>
</feature>
<dbReference type="GO" id="GO:0030170">
    <property type="term" value="F:pyridoxal phosphate binding"/>
    <property type="evidence" value="ECO:0007669"/>
    <property type="project" value="TreeGrafter"/>
</dbReference>
<dbReference type="CDD" id="cd00616">
    <property type="entry name" value="AHBA_syn"/>
    <property type="match status" value="1"/>
</dbReference>
<proteinExistence type="inferred from homology"/>
<dbReference type="Gene3D" id="3.40.640.10">
    <property type="entry name" value="Type I PLP-dependent aspartate aminotransferase-like (Major domain)"/>
    <property type="match status" value="1"/>
</dbReference>
<dbReference type="InterPro" id="IPR000653">
    <property type="entry name" value="DegT/StrS_aminotransferase"/>
</dbReference>
<dbReference type="OrthoDB" id="9804264at2"/>
<sequence length="394" mass="43463">MPGFELFDETEKQQVNEVMEKGFTFRYNFDGMRNDVWKARELESMICDTLQVNHAHLVSSGTTALSTALASAGIGAGDEVIVPPFTFVASVEAIVLAGAIPVFAEIDETLTLSAEGIEAVITPRTKAVNFVHMCGSMGHMDDVKAVCDKHNLVLLEDACQATGGTYKGKALGTLGQVGTLSFDSVKTISCGEGGAVLTNDETIYNHAHQYSDHGHDHIGMDRGAESHPIMGSNYRISEMNAAVGVAQWKKLDRILEIQRKNKKALKEALSQYEEVAFRVIPDEAGDNAGFLSVIMPTEARAKEVVKALAEENIPAVFYWYANNWHYLKNWTHIQNMKGPAKLPIELIADRPDYTQVKTPKSDDIMSRTFSMLINLSWSEADIQQRIDAFAKVFK</sequence>
<dbReference type="SUPFAM" id="SSF53383">
    <property type="entry name" value="PLP-dependent transferases"/>
    <property type="match status" value="1"/>
</dbReference>
<dbReference type="PIRSF" id="PIRSF000390">
    <property type="entry name" value="PLP_StrS"/>
    <property type="match status" value="1"/>
</dbReference>
<keyword evidence="1 4" id="KW-0663">Pyridoxal phosphate</keyword>
<reference evidence="6 7" key="1">
    <citation type="submission" date="2018-08" db="EMBL/GenBank/DDBJ databases">
        <title>Horizontal acquisition of hydrogen conversion ability and other habitat adaptations in Hydrogenovibrio crunogenus strains.</title>
        <authorList>
            <person name="Gonnella G."/>
            <person name="Adam N."/>
            <person name="Perner M."/>
        </authorList>
    </citation>
    <scope>NUCLEOTIDE SEQUENCE [LARGE SCALE GENOMIC DNA]</scope>
    <source>
        <strain evidence="6 7">SP-41</strain>
    </source>
</reference>
<evidence type="ECO:0000256" key="5">
    <source>
        <dbReference type="RuleBase" id="RU004508"/>
    </source>
</evidence>
<protein>
    <submittedName>
        <fullName evidence="6">8-amino-3,8-dideoxy-alpha-D-manno-octulosonate transaminase</fullName>
        <ecNumber evidence="6">2.6.1.109</ecNumber>
    </submittedName>
</protein>
<dbReference type="Gene3D" id="3.90.1150.10">
    <property type="entry name" value="Aspartate Aminotransferase, domain 1"/>
    <property type="match status" value="1"/>
</dbReference>
<name>A0A4P7P2H0_9GAMM</name>
<dbReference type="GO" id="GO:0000271">
    <property type="term" value="P:polysaccharide biosynthetic process"/>
    <property type="evidence" value="ECO:0007669"/>
    <property type="project" value="TreeGrafter"/>
</dbReference>
<feature type="modified residue" description="N6-(pyridoxal phosphate)lysine" evidence="4">
    <location>
        <position position="186"/>
    </location>
</feature>
<dbReference type="GO" id="GO:0008483">
    <property type="term" value="F:transaminase activity"/>
    <property type="evidence" value="ECO:0007669"/>
    <property type="project" value="UniProtKB-KW"/>
</dbReference>
<gene>
    <name evidence="6" type="primary">kdnA</name>
    <name evidence="6" type="ORF">GHNINEIG_02286</name>
</gene>
<evidence type="ECO:0000256" key="3">
    <source>
        <dbReference type="PIRSR" id="PIRSR000390-1"/>
    </source>
</evidence>
<dbReference type="PANTHER" id="PTHR30244">
    <property type="entry name" value="TRANSAMINASE"/>
    <property type="match status" value="1"/>
</dbReference>
<evidence type="ECO:0000313" key="7">
    <source>
        <dbReference type="Proteomes" id="UP000296201"/>
    </source>
</evidence>
<dbReference type="EC" id="2.6.1.109" evidence="6"/>
<dbReference type="Pfam" id="PF01041">
    <property type="entry name" value="DegT_DnrJ_EryC1"/>
    <property type="match status" value="1"/>
</dbReference>
<accession>A0A4P7P2H0</accession>
<dbReference type="EMBL" id="CP032096">
    <property type="protein sequence ID" value="QBZ84209.1"/>
    <property type="molecule type" value="Genomic_DNA"/>
</dbReference>
<dbReference type="AlphaFoldDB" id="A0A4P7P2H0"/>
<evidence type="ECO:0000256" key="2">
    <source>
        <dbReference type="ARBA" id="ARBA00037999"/>
    </source>
</evidence>
<dbReference type="InterPro" id="IPR015424">
    <property type="entry name" value="PyrdxlP-dep_Trfase"/>
</dbReference>
<dbReference type="PANTHER" id="PTHR30244:SF34">
    <property type="entry name" value="DTDP-4-AMINO-4,6-DIDEOXYGALACTOSE TRANSAMINASE"/>
    <property type="match status" value="1"/>
</dbReference>
<dbReference type="RefSeq" id="WP_135796737.1">
    <property type="nucleotide sequence ID" value="NZ_CP032096.1"/>
</dbReference>
<comment type="similarity">
    <text evidence="2 5">Belongs to the DegT/DnrJ/EryC1 family.</text>
</comment>
<organism evidence="6 7">
    <name type="scientific">Hydrogenovibrio crunogenus</name>
    <dbReference type="NCBI Taxonomy" id="39765"/>
    <lineage>
        <taxon>Bacteria</taxon>
        <taxon>Pseudomonadati</taxon>
        <taxon>Pseudomonadota</taxon>
        <taxon>Gammaproteobacteria</taxon>
        <taxon>Thiotrichales</taxon>
        <taxon>Piscirickettsiaceae</taxon>
        <taxon>Hydrogenovibrio</taxon>
    </lineage>
</organism>
<evidence type="ECO:0000256" key="1">
    <source>
        <dbReference type="ARBA" id="ARBA00022898"/>
    </source>
</evidence>